<dbReference type="Proteomes" id="UP000198704">
    <property type="component" value="Unassembled WGS sequence"/>
</dbReference>
<evidence type="ECO:0000313" key="2">
    <source>
        <dbReference type="Proteomes" id="UP000198704"/>
    </source>
</evidence>
<gene>
    <name evidence="1" type="ORF">SAMN05216360_13710</name>
</gene>
<protein>
    <recommendedName>
        <fullName evidence="3">Adenylosuccinate synthase</fullName>
    </recommendedName>
</protein>
<dbReference type="RefSeq" id="WP_091723031.1">
    <property type="nucleotide sequence ID" value="NZ_FNHS01000037.1"/>
</dbReference>
<evidence type="ECO:0008006" key="3">
    <source>
        <dbReference type="Google" id="ProtNLM"/>
    </source>
</evidence>
<keyword evidence="2" id="KW-1185">Reference proteome</keyword>
<sequence length="92" mass="9884">MAFKPKSAAETKARDLGLALARIAEADSLPAHIGVDRLRQASPRLTPLAVGQMVRKERETVEATLAERGLSLVDYSDHGPGRGMVFTIEAAE</sequence>
<dbReference type="EMBL" id="FNHS01000037">
    <property type="protein sequence ID" value="SDO68734.1"/>
    <property type="molecule type" value="Genomic_DNA"/>
</dbReference>
<dbReference type="AlphaFoldDB" id="A0A1H0LKP4"/>
<name>A0A1H0LKP4_9HYPH</name>
<dbReference type="OrthoDB" id="7996850at2"/>
<proteinExistence type="predicted"/>
<reference evidence="2" key="1">
    <citation type="submission" date="2016-10" db="EMBL/GenBank/DDBJ databases">
        <authorList>
            <person name="Varghese N."/>
            <person name="Submissions S."/>
        </authorList>
    </citation>
    <scope>NUCLEOTIDE SEQUENCE [LARGE SCALE GENOMIC DNA]</scope>
    <source>
        <strain evidence="2">BL47</strain>
    </source>
</reference>
<accession>A0A1H0LKP4</accession>
<dbReference type="STRING" id="582672.SAMN05216360_13710"/>
<evidence type="ECO:0000313" key="1">
    <source>
        <dbReference type="EMBL" id="SDO68734.1"/>
    </source>
</evidence>
<organism evidence="1 2">
    <name type="scientific">Methylobacterium phyllostachyos</name>
    <dbReference type="NCBI Taxonomy" id="582672"/>
    <lineage>
        <taxon>Bacteria</taxon>
        <taxon>Pseudomonadati</taxon>
        <taxon>Pseudomonadota</taxon>
        <taxon>Alphaproteobacteria</taxon>
        <taxon>Hyphomicrobiales</taxon>
        <taxon>Methylobacteriaceae</taxon>
        <taxon>Methylobacterium</taxon>
    </lineage>
</organism>